<keyword evidence="3" id="KW-1185">Reference proteome</keyword>
<evidence type="ECO:0000313" key="2">
    <source>
        <dbReference type="EMBL" id="NVO29890.1"/>
    </source>
</evidence>
<dbReference type="EMBL" id="JABKAU010000002">
    <property type="protein sequence ID" value="NVO29890.1"/>
    <property type="molecule type" value="Genomic_DNA"/>
</dbReference>
<dbReference type="RefSeq" id="WP_176906602.1">
    <property type="nucleotide sequence ID" value="NZ_JABKAU010000002.1"/>
</dbReference>
<reference evidence="2 3" key="1">
    <citation type="submission" date="2020-05" db="EMBL/GenBank/DDBJ databases">
        <title>Hymenobacter terrestris sp. nov. and Hymenobacter lapidiphilus sp. nov., isolated from regoliths in Antarctica.</title>
        <authorList>
            <person name="Sedlacek I."/>
            <person name="Pantucek R."/>
            <person name="Zeman M."/>
            <person name="Holochova P."/>
            <person name="Kralova S."/>
            <person name="Stankova E."/>
            <person name="Sedo O."/>
            <person name="Micenkova L."/>
            <person name="Svec P."/>
            <person name="Gupta V."/>
            <person name="Sood U."/>
            <person name="Korpole U.S."/>
            <person name="Lal R."/>
        </authorList>
    </citation>
    <scope>NUCLEOTIDE SEQUENCE [LARGE SCALE GENOMIC DNA]</scope>
    <source>
        <strain evidence="2 3">P5342</strain>
    </source>
</reference>
<accession>A0A7Y7PLD1</accession>
<comment type="caution">
    <text evidence="2">The sequence shown here is derived from an EMBL/GenBank/DDBJ whole genome shotgun (WGS) entry which is preliminary data.</text>
</comment>
<protein>
    <recommendedName>
        <fullName evidence="4">Glycosyltransferase RgtA/B/C/D-like domain-containing protein</fullName>
    </recommendedName>
</protein>
<feature type="transmembrane region" description="Helical" evidence="1">
    <location>
        <begin position="135"/>
        <end position="153"/>
    </location>
</feature>
<keyword evidence="1" id="KW-1133">Transmembrane helix</keyword>
<keyword evidence="1" id="KW-0472">Membrane</keyword>
<feature type="transmembrane region" description="Helical" evidence="1">
    <location>
        <begin position="327"/>
        <end position="345"/>
    </location>
</feature>
<dbReference type="AlphaFoldDB" id="A0A7Y7PLD1"/>
<proteinExistence type="predicted"/>
<feature type="transmembrane region" description="Helical" evidence="1">
    <location>
        <begin position="229"/>
        <end position="248"/>
    </location>
</feature>
<organism evidence="2 3">
    <name type="scientific">Hymenobacter lapidiphilus</name>
    <dbReference type="NCBI Taxonomy" id="2608003"/>
    <lineage>
        <taxon>Bacteria</taxon>
        <taxon>Pseudomonadati</taxon>
        <taxon>Bacteroidota</taxon>
        <taxon>Cytophagia</taxon>
        <taxon>Cytophagales</taxon>
        <taxon>Hymenobacteraceae</taxon>
        <taxon>Hymenobacter</taxon>
    </lineage>
</organism>
<name>A0A7Y7PLD1_9BACT</name>
<gene>
    <name evidence="2" type="ORF">HW554_01620</name>
</gene>
<feature type="transmembrane region" description="Helical" evidence="1">
    <location>
        <begin position="83"/>
        <end position="103"/>
    </location>
</feature>
<feature type="transmembrane region" description="Helical" evidence="1">
    <location>
        <begin position="260"/>
        <end position="283"/>
    </location>
</feature>
<feature type="transmembrane region" description="Helical" evidence="1">
    <location>
        <begin position="204"/>
        <end position="223"/>
    </location>
</feature>
<feature type="transmembrane region" description="Helical" evidence="1">
    <location>
        <begin position="12"/>
        <end position="29"/>
    </location>
</feature>
<evidence type="ECO:0000256" key="1">
    <source>
        <dbReference type="SAM" id="Phobius"/>
    </source>
</evidence>
<feature type="transmembrane region" description="Helical" evidence="1">
    <location>
        <begin position="109"/>
        <end position="128"/>
    </location>
</feature>
<sequence>MNSSLPLSRPQSYYLGLALLLLVPVRLYGLTEGALPDFDSVRNWQIVQEVAAGNLRHLFRHASPLFMLLYAPVAWLTSDYRVFLVLNALLALVAVGLLAAFIARETRLPGWQTGLLTLLMGTATFLTYGGRDFTMSAGSLLCFAGLLAAYYQRLRQPSSTTVYRAAIWLLLGLSFNYKFLLTLPILTVLEWWQADGLLLRRGHWWRVGLLLAAPFVVLSTVGWLAGLRWYAWLGVYYNVLFPGAANAAGRIATLHLDLLYYLRFMLDFESWLVWVGLLGPLALLGQQWRAGRLGRGQPLPLELYVAIWGWCLLAGMSLLLKAPRGLLWAYGLWYALGLLMLARPWRGRRIPAPALLMLVLLVLAGNLYRLQREVYAYVRPTSYPAVAAWLAAHGGGPVASTVGLALAPFHPDTVRSIVSEQALTTLSHRGYRYVVLDAYWRVTNVQQFDSLRRQPPLAAWPEPSLTSPLLFLEHSEFTGLSYQQTLHLQQQARQDTAQLRVYEISEYVQLQHDVGAGLAPARR</sequence>
<feature type="transmembrane region" description="Helical" evidence="1">
    <location>
        <begin position="165"/>
        <end position="192"/>
    </location>
</feature>
<evidence type="ECO:0000313" key="3">
    <source>
        <dbReference type="Proteomes" id="UP000565521"/>
    </source>
</evidence>
<feature type="transmembrane region" description="Helical" evidence="1">
    <location>
        <begin position="351"/>
        <end position="370"/>
    </location>
</feature>
<evidence type="ECO:0008006" key="4">
    <source>
        <dbReference type="Google" id="ProtNLM"/>
    </source>
</evidence>
<keyword evidence="1" id="KW-0812">Transmembrane</keyword>
<dbReference type="Proteomes" id="UP000565521">
    <property type="component" value="Unassembled WGS sequence"/>
</dbReference>
<feature type="transmembrane region" description="Helical" evidence="1">
    <location>
        <begin position="303"/>
        <end position="320"/>
    </location>
</feature>